<keyword evidence="2" id="KW-0813">Transport</keyword>
<comment type="subcellular location">
    <subcellularLocation>
        <location evidence="1">Cell membrane</location>
        <topology evidence="1">Multi-pass membrane protein</topology>
    </subcellularLocation>
</comment>
<sequence>MNNYLKLPTGESVVQNLPWKWGVQGKIFIIGGLGFMFDAWDVTLNGALIPLVAAEWGLDRTTAALLGTGNLLGMALGAFLWGTIADKIGRKKAFTWTLLIFSIFTVAGALAPSFAWFVAFRFIAGVGLGGCIPVDYALVGEFTPAKQRGRVLTAMDGWWPVGAALSFFISGWVQATTGNWRLILAVMVLPALMVFWVRRSVPESPLYLVRKGQRDEAARVIDDLVARTGVPAQSYTLPEPEAAPRLSPGSWLEQLVKIWRFSPRITLVSWSLFLTILLVYYLALTWMPSILADTGMVQSTAFFMTSVMALMGLIGVVIAALLVERVGRKWLLGITGPLSALILVMVAVTLNAPALALLWLLVFGVVVQIAIPVLYAYVSELYPTELRGSGFGWASSFSRLGAGFGPLLFASLWPVVGLGNLFMAAGVLVLGAVILMAFFAPETKGRALQ</sequence>
<evidence type="ECO:0000313" key="8">
    <source>
        <dbReference type="EMBL" id="MDR7357642.1"/>
    </source>
</evidence>
<feature type="transmembrane region" description="Helical" evidence="6">
    <location>
        <begin position="27"/>
        <end position="49"/>
    </location>
</feature>
<keyword evidence="9" id="KW-1185">Reference proteome</keyword>
<dbReference type="PROSITE" id="PS00217">
    <property type="entry name" value="SUGAR_TRANSPORT_2"/>
    <property type="match status" value="1"/>
</dbReference>
<dbReference type="PANTHER" id="PTHR23511">
    <property type="entry name" value="SYNAPTIC VESICLE GLYCOPROTEIN 2"/>
    <property type="match status" value="1"/>
</dbReference>
<feature type="transmembrane region" description="Helical" evidence="6">
    <location>
        <begin position="301"/>
        <end position="323"/>
    </location>
</feature>
<feature type="transmembrane region" description="Helical" evidence="6">
    <location>
        <begin position="61"/>
        <end position="81"/>
    </location>
</feature>
<evidence type="ECO:0000256" key="1">
    <source>
        <dbReference type="ARBA" id="ARBA00004651"/>
    </source>
</evidence>
<reference evidence="8 9" key="1">
    <citation type="submission" date="2023-07" db="EMBL/GenBank/DDBJ databases">
        <title>Sequencing the genomes of 1000 actinobacteria strains.</title>
        <authorList>
            <person name="Klenk H.-P."/>
        </authorList>
    </citation>
    <scope>NUCLEOTIDE SEQUENCE [LARGE SCALE GENOMIC DNA]</scope>
    <source>
        <strain evidence="8 9">DSM 20167</strain>
    </source>
</reference>
<comment type="caution">
    <text evidence="8">The sequence shown here is derived from an EMBL/GenBank/DDBJ whole genome shotgun (WGS) entry which is preliminary data.</text>
</comment>
<dbReference type="PANTHER" id="PTHR23511:SF34">
    <property type="entry name" value="SYNAPTIC VESICLE GLYCOPROTEIN 2"/>
    <property type="match status" value="1"/>
</dbReference>
<gene>
    <name evidence="8" type="ORF">J2S64_001333</name>
</gene>
<evidence type="ECO:0000256" key="6">
    <source>
        <dbReference type="SAM" id="Phobius"/>
    </source>
</evidence>
<feature type="transmembrane region" description="Helical" evidence="6">
    <location>
        <begin position="267"/>
        <end position="289"/>
    </location>
</feature>
<dbReference type="Pfam" id="PF07690">
    <property type="entry name" value="MFS_1"/>
    <property type="match status" value="1"/>
</dbReference>
<feature type="transmembrane region" description="Helical" evidence="6">
    <location>
        <begin position="179"/>
        <end position="197"/>
    </location>
</feature>
<evidence type="ECO:0000256" key="5">
    <source>
        <dbReference type="ARBA" id="ARBA00023136"/>
    </source>
</evidence>
<feature type="transmembrane region" description="Helical" evidence="6">
    <location>
        <begin position="151"/>
        <end position="173"/>
    </location>
</feature>
<dbReference type="RefSeq" id="WP_302262864.1">
    <property type="nucleotide sequence ID" value="NZ_BAAAWO010000001.1"/>
</dbReference>
<feature type="transmembrane region" description="Helical" evidence="6">
    <location>
        <begin position="390"/>
        <end position="415"/>
    </location>
</feature>
<evidence type="ECO:0000256" key="4">
    <source>
        <dbReference type="ARBA" id="ARBA00022989"/>
    </source>
</evidence>
<dbReference type="Proteomes" id="UP001183817">
    <property type="component" value="Unassembled WGS sequence"/>
</dbReference>
<keyword evidence="3 6" id="KW-0812">Transmembrane</keyword>
<dbReference type="SUPFAM" id="SSF103473">
    <property type="entry name" value="MFS general substrate transporter"/>
    <property type="match status" value="1"/>
</dbReference>
<evidence type="ECO:0000256" key="3">
    <source>
        <dbReference type="ARBA" id="ARBA00022692"/>
    </source>
</evidence>
<feature type="transmembrane region" description="Helical" evidence="6">
    <location>
        <begin position="421"/>
        <end position="440"/>
    </location>
</feature>
<proteinExistence type="predicted"/>
<dbReference type="PROSITE" id="PS50850">
    <property type="entry name" value="MFS"/>
    <property type="match status" value="1"/>
</dbReference>
<dbReference type="InterPro" id="IPR020846">
    <property type="entry name" value="MFS_dom"/>
</dbReference>
<organism evidence="8 9">
    <name type="scientific">Paeniglutamicibacter sulfureus</name>
    <dbReference type="NCBI Taxonomy" id="43666"/>
    <lineage>
        <taxon>Bacteria</taxon>
        <taxon>Bacillati</taxon>
        <taxon>Actinomycetota</taxon>
        <taxon>Actinomycetes</taxon>
        <taxon>Micrococcales</taxon>
        <taxon>Micrococcaceae</taxon>
        <taxon>Paeniglutamicibacter</taxon>
    </lineage>
</organism>
<dbReference type="Gene3D" id="1.20.1250.20">
    <property type="entry name" value="MFS general substrate transporter like domains"/>
    <property type="match status" value="1"/>
</dbReference>
<evidence type="ECO:0000313" key="9">
    <source>
        <dbReference type="Proteomes" id="UP001183817"/>
    </source>
</evidence>
<keyword evidence="4 6" id="KW-1133">Transmembrane helix</keyword>
<feature type="transmembrane region" description="Helical" evidence="6">
    <location>
        <begin position="117"/>
        <end position="139"/>
    </location>
</feature>
<accession>A0ABU2BG76</accession>
<dbReference type="PROSITE" id="PS00216">
    <property type="entry name" value="SUGAR_TRANSPORT_1"/>
    <property type="match status" value="1"/>
</dbReference>
<feature type="transmembrane region" description="Helical" evidence="6">
    <location>
        <begin position="93"/>
        <end position="111"/>
    </location>
</feature>
<protein>
    <submittedName>
        <fullName evidence="8">MFS transporter</fullName>
    </submittedName>
</protein>
<dbReference type="InterPro" id="IPR036259">
    <property type="entry name" value="MFS_trans_sf"/>
</dbReference>
<name>A0ABU2BG76_9MICC</name>
<keyword evidence="5 6" id="KW-0472">Membrane</keyword>
<feature type="transmembrane region" description="Helical" evidence="6">
    <location>
        <begin position="330"/>
        <end position="350"/>
    </location>
</feature>
<feature type="domain" description="Major facilitator superfamily (MFS) profile" evidence="7">
    <location>
        <begin position="27"/>
        <end position="444"/>
    </location>
</feature>
<evidence type="ECO:0000259" key="7">
    <source>
        <dbReference type="PROSITE" id="PS50850"/>
    </source>
</evidence>
<feature type="transmembrane region" description="Helical" evidence="6">
    <location>
        <begin position="356"/>
        <end position="378"/>
    </location>
</feature>
<evidence type="ECO:0000256" key="2">
    <source>
        <dbReference type="ARBA" id="ARBA00022448"/>
    </source>
</evidence>
<dbReference type="CDD" id="cd17316">
    <property type="entry name" value="MFS_SV2_like"/>
    <property type="match status" value="1"/>
</dbReference>
<dbReference type="InterPro" id="IPR005829">
    <property type="entry name" value="Sugar_transporter_CS"/>
</dbReference>
<dbReference type="InterPro" id="IPR011701">
    <property type="entry name" value="MFS"/>
</dbReference>
<dbReference type="EMBL" id="JAVDYI010000001">
    <property type="protein sequence ID" value="MDR7357642.1"/>
    <property type="molecule type" value="Genomic_DNA"/>
</dbReference>